<name>A0A1I1JAL3_9SPHI</name>
<dbReference type="EMBL" id="FOLL01000011">
    <property type="protein sequence ID" value="SFC43648.1"/>
    <property type="molecule type" value="Genomic_DNA"/>
</dbReference>
<sequence length="89" mass="9797">MKLLVLTIACGIATVFHTCSETTRKGDIRTASGSQEKQSIGAEHAISPANEEKRWPQRFRFGSRASAQDIRKLDIDVMPDGRGLLKGQL</sequence>
<feature type="region of interest" description="Disordered" evidence="1">
    <location>
        <begin position="24"/>
        <end position="53"/>
    </location>
</feature>
<proteinExistence type="predicted"/>
<dbReference type="OrthoDB" id="9779283at2"/>
<evidence type="ECO:0000313" key="3">
    <source>
        <dbReference type="Proteomes" id="UP000199577"/>
    </source>
</evidence>
<organism evidence="2 3">
    <name type="scientific">Parapedobacter composti</name>
    <dbReference type="NCBI Taxonomy" id="623281"/>
    <lineage>
        <taxon>Bacteria</taxon>
        <taxon>Pseudomonadati</taxon>
        <taxon>Bacteroidota</taxon>
        <taxon>Sphingobacteriia</taxon>
        <taxon>Sphingobacteriales</taxon>
        <taxon>Sphingobacteriaceae</taxon>
        <taxon>Parapedobacter</taxon>
    </lineage>
</organism>
<protein>
    <submittedName>
        <fullName evidence="2">Uncharacterized protein</fullName>
    </submittedName>
</protein>
<dbReference type="Proteomes" id="UP000199577">
    <property type="component" value="Unassembled WGS sequence"/>
</dbReference>
<dbReference type="RefSeq" id="WP_090973864.1">
    <property type="nucleotide sequence ID" value="NZ_FOLL01000011.1"/>
</dbReference>
<accession>A0A1I1JAL3</accession>
<gene>
    <name evidence="2" type="ORF">SAMN05421747_11122</name>
</gene>
<reference evidence="3" key="1">
    <citation type="submission" date="2016-10" db="EMBL/GenBank/DDBJ databases">
        <authorList>
            <person name="Varghese N."/>
            <person name="Submissions S."/>
        </authorList>
    </citation>
    <scope>NUCLEOTIDE SEQUENCE [LARGE SCALE GENOMIC DNA]</scope>
    <source>
        <strain evidence="3">DSM 22900</strain>
    </source>
</reference>
<keyword evidence="3" id="KW-1185">Reference proteome</keyword>
<dbReference type="STRING" id="623281.SAMN05421747_11122"/>
<dbReference type="AlphaFoldDB" id="A0A1I1JAL3"/>
<evidence type="ECO:0000256" key="1">
    <source>
        <dbReference type="SAM" id="MobiDB-lite"/>
    </source>
</evidence>
<evidence type="ECO:0000313" key="2">
    <source>
        <dbReference type="EMBL" id="SFC43648.1"/>
    </source>
</evidence>